<evidence type="ECO:0000313" key="2">
    <source>
        <dbReference type="Proteomes" id="UP001215598"/>
    </source>
</evidence>
<gene>
    <name evidence="1" type="ORF">B0H16DRAFT_1317523</name>
</gene>
<accession>A0AAD7NAA5</accession>
<dbReference type="EMBL" id="JARKIB010000059">
    <property type="protein sequence ID" value="KAJ7752369.1"/>
    <property type="molecule type" value="Genomic_DNA"/>
</dbReference>
<sequence>ALHEIRHQLLVRTHKYKYKDMNVRGVCDVSRSNMRIQAIDGQVTRAMATYQVARKALVVLGRRLGKHGWEKVLKVLNADDVERVAQCLWLRRRML</sequence>
<evidence type="ECO:0000313" key="1">
    <source>
        <dbReference type="EMBL" id="KAJ7752369.1"/>
    </source>
</evidence>
<organism evidence="1 2">
    <name type="scientific">Mycena metata</name>
    <dbReference type="NCBI Taxonomy" id="1033252"/>
    <lineage>
        <taxon>Eukaryota</taxon>
        <taxon>Fungi</taxon>
        <taxon>Dikarya</taxon>
        <taxon>Basidiomycota</taxon>
        <taxon>Agaricomycotina</taxon>
        <taxon>Agaricomycetes</taxon>
        <taxon>Agaricomycetidae</taxon>
        <taxon>Agaricales</taxon>
        <taxon>Marasmiineae</taxon>
        <taxon>Mycenaceae</taxon>
        <taxon>Mycena</taxon>
    </lineage>
</organism>
<dbReference type="AlphaFoldDB" id="A0AAD7NAA5"/>
<feature type="non-terminal residue" evidence="1">
    <location>
        <position position="1"/>
    </location>
</feature>
<proteinExistence type="predicted"/>
<name>A0AAD7NAA5_9AGAR</name>
<dbReference type="Proteomes" id="UP001215598">
    <property type="component" value="Unassembled WGS sequence"/>
</dbReference>
<protein>
    <submittedName>
        <fullName evidence="1">Uncharacterized protein</fullName>
    </submittedName>
</protein>
<reference evidence="1" key="1">
    <citation type="submission" date="2023-03" db="EMBL/GenBank/DDBJ databases">
        <title>Massive genome expansion in bonnet fungi (Mycena s.s.) driven by repeated elements and novel gene families across ecological guilds.</title>
        <authorList>
            <consortium name="Lawrence Berkeley National Laboratory"/>
            <person name="Harder C.B."/>
            <person name="Miyauchi S."/>
            <person name="Viragh M."/>
            <person name="Kuo A."/>
            <person name="Thoen E."/>
            <person name="Andreopoulos B."/>
            <person name="Lu D."/>
            <person name="Skrede I."/>
            <person name="Drula E."/>
            <person name="Henrissat B."/>
            <person name="Morin E."/>
            <person name="Kohler A."/>
            <person name="Barry K."/>
            <person name="LaButti K."/>
            <person name="Morin E."/>
            <person name="Salamov A."/>
            <person name="Lipzen A."/>
            <person name="Mereny Z."/>
            <person name="Hegedus B."/>
            <person name="Baldrian P."/>
            <person name="Stursova M."/>
            <person name="Weitz H."/>
            <person name="Taylor A."/>
            <person name="Grigoriev I.V."/>
            <person name="Nagy L.G."/>
            <person name="Martin F."/>
            <person name="Kauserud H."/>
        </authorList>
    </citation>
    <scope>NUCLEOTIDE SEQUENCE</scope>
    <source>
        <strain evidence="1">CBHHK182m</strain>
    </source>
</reference>
<keyword evidence="2" id="KW-1185">Reference proteome</keyword>
<comment type="caution">
    <text evidence="1">The sequence shown here is derived from an EMBL/GenBank/DDBJ whole genome shotgun (WGS) entry which is preliminary data.</text>
</comment>